<keyword evidence="3 9" id="KW-0813">Transport</keyword>
<evidence type="ECO:0000256" key="3">
    <source>
        <dbReference type="ARBA" id="ARBA00022448"/>
    </source>
</evidence>
<evidence type="ECO:0000256" key="1">
    <source>
        <dbReference type="ARBA" id="ARBA00004141"/>
    </source>
</evidence>
<feature type="transmembrane region" description="Helical" evidence="9">
    <location>
        <begin position="241"/>
        <end position="262"/>
    </location>
</feature>
<dbReference type="PIRSF" id="PIRSF004557">
    <property type="entry name" value="SecY"/>
    <property type="match status" value="1"/>
</dbReference>
<evidence type="ECO:0000313" key="11">
    <source>
        <dbReference type="EMBL" id="ADO33803.1"/>
    </source>
</evidence>
<keyword evidence="7 9" id="KW-0811">Translocation</keyword>
<evidence type="ECO:0000256" key="8">
    <source>
        <dbReference type="ARBA" id="ARBA00023136"/>
    </source>
</evidence>
<keyword evidence="4 9" id="KW-0812">Transmembrane</keyword>
<evidence type="ECO:0000256" key="9">
    <source>
        <dbReference type="HAMAP-Rule" id="MF_01465"/>
    </source>
</evidence>
<comment type="subcellular location">
    <subcellularLocation>
        <location evidence="9">Cell membrane</location>
        <topology evidence="9">Multi-pass membrane protein</topology>
    </subcellularLocation>
    <subcellularLocation>
        <location evidence="1">Membrane</location>
        <topology evidence="1">Multi-pass membrane protein</topology>
    </subcellularLocation>
</comment>
<evidence type="ECO:0000256" key="5">
    <source>
        <dbReference type="ARBA" id="ARBA00022927"/>
    </source>
</evidence>
<dbReference type="GO" id="GO:0005886">
    <property type="term" value="C:plasma membrane"/>
    <property type="evidence" value="ECO:0007669"/>
    <property type="project" value="UniProtKB-SubCell"/>
</dbReference>
<dbReference type="PANTHER" id="PTHR10906">
    <property type="entry name" value="SECY/SEC61-ALPHA FAMILY MEMBER"/>
    <property type="match status" value="1"/>
</dbReference>
<evidence type="ECO:0000256" key="2">
    <source>
        <dbReference type="ARBA" id="ARBA00005751"/>
    </source>
</evidence>
<feature type="transmembrane region" description="Helical" evidence="9">
    <location>
        <begin position="342"/>
        <end position="363"/>
    </location>
</feature>
<keyword evidence="5 9" id="KW-0653">Protein transport</keyword>
<feature type="transmembrane region" description="Helical" evidence="9">
    <location>
        <begin position="139"/>
        <end position="156"/>
    </location>
</feature>
<comment type="similarity">
    <text evidence="2 9 10">Belongs to the SecY/SEC61-alpha family.</text>
</comment>
<dbReference type="GO" id="GO:0043952">
    <property type="term" value="P:protein transport by the Sec complex"/>
    <property type="evidence" value="ECO:0007669"/>
    <property type="project" value="UniProtKB-UniRule"/>
</dbReference>
<dbReference type="InterPro" id="IPR002208">
    <property type="entry name" value="SecY/SEC61-alpha"/>
</dbReference>
<feature type="transmembrane region" description="Helical" evidence="9">
    <location>
        <begin position="13"/>
        <end position="33"/>
    </location>
</feature>
<comment type="subunit">
    <text evidence="9">Component of the Sec protein translocase complex. Heterotrimer consisting of SecY, SecE and SecG subunits. The heterotrimers can form oligomers, although 1 heterotrimer is thought to be able to translocate proteins. Interacts with the ribosome. Interacts with SecDF, and other proteins may be involved. Interacts with SecA.</text>
</comment>
<dbReference type="SUPFAM" id="SSF103491">
    <property type="entry name" value="Preprotein translocase SecY subunit"/>
    <property type="match status" value="1"/>
</dbReference>
<reference evidence="11" key="1">
    <citation type="submission" date="2009-09" db="EMBL/GenBank/DDBJ databases">
        <authorList>
            <person name="Lee I.-M."/>
            <person name="Bottner-Parker K.D."/>
        </authorList>
    </citation>
    <scope>NUCLEOTIDE SEQUENCE</scope>
    <source>
        <strain evidence="11">PLN</strain>
    </source>
</reference>
<dbReference type="PRINTS" id="PR00303">
    <property type="entry name" value="SECYTRNLCASE"/>
</dbReference>
<dbReference type="AlphaFoldDB" id="E3SFU4"/>
<evidence type="ECO:0000256" key="10">
    <source>
        <dbReference type="RuleBase" id="RU004349"/>
    </source>
</evidence>
<reference evidence="11" key="2">
    <citation type="journal article" date="2010" name="Int. J. Syst. Evol. Microbiol.">
        <title>Phylogenetic analysis and delineation of phytoplasmas based on secY gene sequences.</title>
        <authorList>
            <person name="Lee I.M."/>
            <person name="Bottner-Parker K.D."/>
            <person name="Zhao Y."/>
            <person name="Davis R.E."/>
            <person name="Harrison N.A."/>
        </authorList>
    </citation>
    <scope>NUCLEOTIDE SEQUENCE</scope>
    <source>
        <strain evidence="11">PLN</strain>
    </source>
</reference>
<evidence type="ECO:0000256" key="6">
    <source>
        <dbReference type="ARBA" id="ARBA00022989"/>
    </source>
</evidence>
<dbReference type="GO" id="GO:0065002">
    <property type="term" value="P:intracellular protein transmembrane transport"/>
    <property type="evidence" value="ECO:0007669"/>
    <property type="project" value="UniProtKB-UniRule"/>
</dbReference>
<evidence type="ECO:0000256" key="7">
    <source>
        <dbReference type="ARBA" id="ARBA00023010"/>
    </source>
</evidence>
<name>E3SFU4_9MOLU</name>
<dbReference type="InterPro" id="IPR023201">
    <property type="entry name" value="SecY_dom_sf"/>
</dbReference>
<comment type="caution">
    <text evidence="9">Lacks conserved residue(s) required for the propagation of feature annotation.</text>
</comment>
<dbReference type="EMBL" id="GU004334">
    <property type="protein sequence ID" value="ADO33803.1"/>
    <property type="molecule type" value="Genomic_DNA"/>
</dbReference>
<organism evidence="11">
    <name type="scientific">Plum leptonecrosis phytoplasma PLN</name>
    <dbReference type="NCBI Taxonomy" id="909385"/>
    <lineage>
        <taxon>Bacteria</taxon>
        <taxon>Bacillati</taxon>
        <taxon>Mycoplasmatota</taxon>
        <taxon>Mollicutes</taxon>
        <taxon>Acholeplasmatales</taxon>
        <taxon>Acholeplasmataceae</taxon>
        <taxon>Candidatus Phytoplasma</taxon>
        <taxon>16SrX (Apple proliferation group)</taxon>
    </lineage>
</organism>
<comment type="function">
    <text evidence="9">The central subunit of the protein translocation channel SecYEG. Consists of two halves formed by TMs 1-5 and 6-10. These two domains form a lateral gate at the front which open onto the bilayer between TMs 2 and 7, and are clamped together by SecE at the back. The channel is closed by both a pore ring composed of hydrophobic SecY resides and a short helix (helix 2A) on the extracellular side of the membrane which forms a plug. The plug probably moves laterally to allow the channel to open. The ring and the pore may move independently.</text>
</comment>
<dbReference type="GO" id="GO:0006605">
    <property type="term" value="P:protein targeting"/>
    <property type="evidence" value="ECO:0007669"/>
    <property type="project" value="UniProtKB-UniRule"/>
</dbReference>
<feature type="transmembrane region" description="Helical" evidence="9">
    <location>
        <begin position="196"/>
        <end position="220"/>
    </location>
</feature>
<dbReference type="Gene3D" id="1.10.3370.10">
    <property type="entry name" value="SecY subunit domain"/>
    <property type="match status" value="1"/>
</dbReference>
<dbReference type="PROSITE" id="PS00756">
    <property type="entry name" value="SECY_2"/>
    <property type="match status" value="1"/>
</dbReference>
<keyword evidence="6 9" id="KW-1133">Transmembrane helix</keyword>
<feature type="transmembrane region" description="Helical" evidence="9">
    <location>
        <begin position="282"/>
        <end position="309"/>
    </location>
</feature>
<evidence type="ECO:0000256" key="4">
    <source>
        <dbReference type="ARBA" id="ARBA00022692"/>
    </source>
</evidence>
<feature type="transmembrane region" description="Helical" evidence="9">
    <location>
        <begin position="73"/>
        <end position="90"/>
    </location>
</feature>
<dbReference type="InterPro" id="IPR026593">
    <property type="entry name" value="SecY"/>
</dbReference>
<accession>E3SFU4</accession>
<keyword evidence="9" id="KW-1003">Cell membrane</keyword>
<dbReference type="HAMAP" id="MF_01465">
    <property type="entry name" value="SecY"/>
    <property type="match status" value="1"/>
</dbReference>
<protein>
    <recommendedName>
        <fullName evidence="9">Protein translocase subunit SecY</fullName>
    </recommendedName>
</protein>
<keyword evidence="8 9" id="KW-0472">Membrane</keyword>
<dbReference type="Pfam" id="PF00344">
    <property type="entry name" value="SecY"/>
    <property type="match status" value="1"/>
</dbReference>
<gene>
    <name evidence="9 11" type="primary">secY</name>
</gene>
<dbReference type="InterPro" id="IPR030659">
    <property type="entry name" value="SecY_CS"/>
</dbReference>
<feature type="transmembrane region" description="Helical" evidence="9">
    <location>
        <begin position="163"/>
        <end position="184"/>
    </location>
</feature>
<feature type="transmembrane region" description="Helical" evidence="9">
    <location>
        <begin position="110"/>
        <end position="127"/>
    </location>
</feature>
<proteinExistence type="inferred from homology"/>
<sequence>MLKNIKLIFNSKLISRIVFTLFIIFIFILGRSIQIPFLPVNISAIMKIFKKFNQNQFLINFDLSNFNLLSLSIYPYITVSIFIQLVQKLIPHLKEWREQGEVGKQKLNRLIRFLAILLAMFQSYLMMNKYNIELFKDKIYISFFLATGTAISIWLSDLITAKGIGNGTSILIMVGMSSGVINTFQKIFEFWHTDKIKFFSLFLLLLFILISTVIIYLATFKIPIIYPNKQSQVENYIPLKINVSGVLPIILTSTLQAFFMFFINNIPFFNKLSYKDKIIDFISISTSLGIIFFVCLIIFFSFLTSFLIVNIHDISEHLSKQDAYIENCRPGKQTTEKISYDFFRITLIGVLFMVFLFILPLLISKFFNFTEFKIGGTGFLIIVGVSIETLQQISSTVNKEDYAKIFLKNNNDVF</sequence>